<reference evidence="1 2" key="1">
    <citation type="submission" date="2020-02" db="EMBL/GenBank/DDBJ databases">
        <title>Comparative genomics of sulfur disproportionating microorganisms.</title>
        <authorList>
            <person name="Ward L.M."/>
            <person name="Bertran E."/>
            <person name="Johnston D.T."/>
        </authorList>
    </citation>
    <scope>NUCLEOTIDE SEQUENCE [LARGE SCALE GENOMIC DNA]</scope>
    <source>
        <strain evidence="1 2">DSM 3696</strain>
    </source>
</reference>
<gene>
    <name evidence="1" type="ORF">G3N56_07355</name>
</gene>
<dbReference type="AlphaFoldDB" id="A0A7K3NK26"/>
<evidence type="ECO:0000313" key="1">
    <source>
        <dbReference type="EMBL" id="NDY56558.1"/>
    </source>
</evidence>
<dbReference type="RefSeq" id="WP_163301609.1">
    <property type="nucleotide sequence ID" value="NZ_JAAGRQ010000022.1"/>
</dbReference>
<comment type="caution">
    <text evidence="1">The sequence shown here is derived from an EMBL/GenBank/DDBJ whole genome shotgun (WGS) entry which is preliminary data.</text>
</comment>
<proteinExistence type="predicted"/>
<dbReference type="EMBL" id="JAAGRQ010000022">
    <property type="protein sequence ID" value="NDY56558.1"/>
    <property type="molecule type" value="Genomic_DNA"/>
</dbReference>
<accession>A0A7K3NK26</accession>
<sequence>MDDSRLNISEFLRAWHFAGVRHFFIDKTDDSILLNQHRPTQWKSPWCIYFEKVPASAFLFFTYYDLGKDLAGHGDSERRNFLRRFIPFFQLPKGSIAFWPLAIYVNSTYQEQIQDFLKTITYFSPSLIVCFGNDCELAINKASSVEQVKHLNFFYYHHFEQLFNSSDNDLSLLAKQILSQVPNR</sequence>
<organism evidence="1 2">
    <name type="scientific">Desulfolutivibrio sulfodismutans</name>
    <dbReference type="NCBI Taxonomy" id="63561"/>
    <lineage>
        <taxon>Bacteria</taxon>
        <taxon>Pseudomonadati</taxon>
        <taxon>Thermodesulfobacteriota</taxon>
        <taxon>Desulfovibrionia</taxon>
        <taxon>Desulfovibrionales</taxon>
        <taxon>Desulfovibrionaceae</taxon>
        <taxon>Desulfolutivibrio</taxon>
    </lineage>
</organism>
<protein>
    <submittedName>
        <fullName evidence="1">Uncharacterized protein</fullName>
    </submittedName>
</protein>
<keyword evidence="2" id="KW-1185">Reference proteome</keyword>
<evidence type="ECO:0000313" key="2">
    <source>
        <dbReference type="Proteomes" id="UP000469724"/>
    </source>
</evidence>
<name>A0A7K3NK26_9BACT</name>
<dbReference type="Proteomes" id="UP000469724">
    <property type="component" value="Unassembled WGS sequence"/>
</dbReference>